<dbReference type="SUPFAM" id="SSF55895">
    <property type="entry name" value="Ribonuclease Rh-like"/>
    <property type="match status" value="1"/>
</dbReference>
<name>A0A2P6R7P3_ROSCH</name>
<dbReference type="GO" id="GO:0016787">
    <property type="term" value="F:hydrolase activity"/>
    <property type="evidence" value="ECO:0007669"/>
    <property type="project" value="UniProtKB-KW"/>
</dbReference>
<evidence type="ECO:0000313" key="6">
    <source>
        <dbReference type="Proteomes" id="UP000238479"/>
    </source>
</evidence>
<dbReference type="PANTHER" id="PTHR11240">
    <property type="entry name" value="RIBONUCLEASE T2"/>
    <property type="match status" value="1"/>
</dbReference>
<dbReference type="GO" id="GO:0003723">
    <property type="term" value="F:RNA binding"/>
    <property type="evidence" value="ECO:0007669"/>
    <property type="project" value="InterPro"/>
</dbReference>
<dbReference type="Gramene" id="PRQ42419">
    <property type="protein sequence ID" value="PRQ42419"/>
    <property type="gene ID" value="RchiOBHm_Chr3g0457441"/>
</dbReference>
<dbReference type="Gene3D" id="3.90.730.10">
    <property type="entry name" value="Ribonuclease T2-like"/>
    <property type="match status" value="1"/>
</dbReference>
<evidence type="ECO:0000256" key="1">
    <source>
        <dbReference type="ARBA" id="ARBA00007469"/>
    </source>
</evidence>
<evidence type="ECO:0000256" key="4">
    <source>
        <dbReference type="RuleBase" id="RU004328"/>
    </source>
</evidence>
<evidence type="ECO:0000256" key="3">
    <source>
        <dbReference type="ARBA" id="ARBA00023180"/>
    </source>
</evidence>
<dbReference type="Proteomes" id="UP000238479">
    <property type="component" value="Chromosome 3"/>
</dbReference>
<keyword evidence="2" id="KW-0732">Signal</keyword>
<keyword evidence="3" id="KW-0325">Glycoprotein</keyword>
<proteinExistence type="inferred from homology"/>
<sequence length="99" mass="11765">MSATENHGLRYYFLPVAWPQLISHYSDMDFWETEYNSHGTCSKNNLSQTEYFKKAYWMWYQYHAYQLSAIAPSPIYPGNYYYRIDLENAIQRVTVPASA</sequence>
<dbReference type="GO" id="GO:0033897">
    <property type="term" value="F:ribonuclease T2 activity"/>
    <property type="evidence" value="ECO:0007669"/>
    <property type="project" value="InterPro"/>
</dbReference>
<dbReference type="AlphaFoldDB" id="A0A2P6R7P3"/>
<keyword evidence="5" id="KW-0378">Hydrolase</keyword>
<organism evidence="5 6">
    <name type="scientific">Rosa chinensis</name>
    <name type="common">China rose</name>
    <dbReference type="NCBI Taxonomy" id="74649"/>
    <lineage>
        <taxon>Eukaryota</taxon>
        <taxon>Viridiplantae</taxon>
        <taxon>Streptophyta</taxon>
        <taxon>Embryophyta</taxon>
        <taxon>Tracheophyta</taxon>
        <taxon>Spermatophyta</taxon>
        <taxon>Magnoliopsida</taxon>
        <taxon>eudicotyledons</taxon>
        <taxon>Gunneridae</taxon>
        <taxon>Pentapetalae</taxon>
        <taxon>rosids</taxon>
        <taxon>fabids</taxon>
        <taxon>Rosales</taxon>
        <taxon>Rosaceae</taxon>
        <taxon>Rosoideae</taxon>
        <taxon>Rosoideae incertae sedis</taxon>
        <taxon>Rosa</taxon>
    </lineage>
</organism>
<dbReference type="InterPro" id="IPR036430">
    <property type="entry name" value="RNase_T2-like_sf"/>
</dbReference>
<dbReference type="GO" id="GO:0006401">
    <property type="term" value="P:RNA catabolic process"/>
    <property type="evidence" value="ECO:0007669"/>
    <property type="project" value="TreeGrafter"/>
</dbReference>
<dbReference type="Pfam" id="PF00445">
    <property type="entry name" value="Ribonuclease_T2"/>
    <property type="match status" value="1"/>
</dbReference>
<keyword evidence="6" id="KW-1185">Reference proteome</keyword>
<protein>
    <submittedName>
        <fullName evidence="5">Putative ribonuclease T(2)</fullName>
        <ecNumber evidence="5">3.1.27.1</ecNumber>
    </submittedName>
</protein>
<gene>
    <name evidence="5" type="ORF">RchiOBHm_Chr3g0457441</name>
</gene>
<evidence type="ECO:0000313" key="5">
    <source>
        <dbReference type="EMBL" id="PRQ42419.1"/>
    </source>
</evidence>
<reference evidence="5 6" key="1">
    <citation type="journal article" date="2018" name="Nat. Genet.">
        <title>The Rosa genome provides new insights in the design of modern roses.</title>
        <authorList>
            <person name="Bendahmane M."/>
        </authorList>
    </citation>
    <scope>NUCLEOTIDE SEQUENCE [LARGE SCALE GENOMIC DNA]</scope>
    <source>
        <strain evidence="6">cv. Old Blush</strain>
    </source>
</reference>
<dbReference type="InterPro" id="IPR001568">
    <property type="entry name" value="RNase_T2-like"/>
</dbReference>
<dbReference type="EMBL" id="PDCK01000041">
    <property type="protein sequence ID" value="PRQ42419.1"/>
    <property type="molecule type" value="Genomic_DNA"/>
</dbReference>
<accession>A0A2P6R7P3</accession>
<dbReference type="GO" id="GO:0005576">
    <property type="term" value="C:extracellular region"/>
    <property type="evidence" value="ECO:0007669"/>
    <property type="project" value="TreeGrafter"/>
</dbReference>
<dbReference type="EC" id="3.1.27.1" evidence="5"/>
<evidence type="ECO:0000256" key="2">
    <source>
        <dbReference type="ARBA" id="ARBA00022729"/>
    </source>
</evidence>
<comment type="caution">
    <text evidence="5">The sequence shown here is derived from an EMBL/GenBank/DDBJ whole genome shotgun (WGS) entry which is preliminary data.</text>
</comment>
<dbReference type="PANTHER" id="PTHR11240:SF18">
    <property type="entry name" value="OS07G0630400 PROTEIN"/>
    <property type="match status" value="1"/>
</dbReference>
<comment type="similarity">
    <text evidence="1 4">Belongs to the RNase T2 family.</text>
</comment>